<accession>A0A401YWV4</accession>
<dbReference type="EMBL" id="BIFH01000031">
    <property type="protein sequence ID" value="GCD99094.1"/>
    <property type="molecule type" value="Genomic_DNA"/>
</dbReference>
<evidence type="ECO:0000313" key="3">
    <source>
        <dbReference type="Proteomes" id="UP000286931"/>
    </source>
</evidence>
<dbReference type="RefSeq" id="WP_126640941.1">
    <property type="nucleotide sequence ID" value="NZ_BIFH01000031.1"/>
</dbReference>
<organism evidence="2 3">
    <name type="scientific">Embleya hyalina</name>
    <dbReference type="NCBI Taxonomy" id="516124"/>
    <lineage>
        <taxon>Bacteria</taxon>
        <taxon>Bacillati</taxon>
        <taxon>Actinomycetota</taxon>
        <taxon>Actinomycetes</taxon>
        <taxon>Kitasatosporales</taxon>
        <taxon>Streptomycetaceae</taxon>
        <taxon>Embleya</taxon>
    </lineage>
</organism>
<sequence length="157" mass="17776">MNTLEFRPPRSHGLWVVTVVTVAIALAMAVSVALGLPTSADREPFPGTALIWSGWIVAGTFVYFTLRTLRSYTRLTPEGITDRTVWEVRFIPWSEVTDISIELAFLRRRSQVFVRCRHEPDLRVSAIFAISPDTREEEIIAYWHEVQAGLESARTAS</sequence>
<keyword evidence="1" id="KW-0812">Transmembrane</keyword>
<comment type="caution">
    <text evidence="2">The sequence shown here is derived from an EMBL/GenBank/DDBJ whole genome shotgun (WGS) entry which is preliminary data.</text>
</comment>
<evidence type="ECO:0000256" key="1">
    <source>
        <dbReference type="SAM" id="Phobius"/>
    </source>
</evidence>
<keyword evidence="1" id="KW-0472">Membrane</keyword>
<proteinExistence type="predicted"/>
<gene>
    <name evidence="2" type="ORF">EHYA_06806</name>
</gene>
<keyword evidence="3" id="KW-1185">Reference proteome</keyword>
<reference evidence="2 3" key="1">
    <citation type="submission" date="2018-12" db="EMBL/GenBank/DDBJ databases">
        <title>Draft genome sequence of Embleya hyalina NBRC 13850T.</title>
        <authorList>
            <person name="Komaki H."/>
            <person name="Hosoyama A."/>
            <person name="Kimura A."/>
            <person name="Ichikawa N."/>
            <person name="Tamura T."/>
        </authorList>
    </citation>
    <scope>NUCLEOTIDE SEQUENCE [LARGE SCALE GENOMIC DNA]</scope>
    <source>
        <strain evidence="2 3">NBRC 13850</strain>
    </source>
</reference>
<protein>
    <submittedName>
        <fullName evidence="2">Uncharacterized protein</fullName>
    </submittedName>
</protein>
<name>A0A401YWV4_9ACTN</name>
<dbReference type="Proteomes" id="UP000286931">
    <property type="component" value="Unassembled WGS sequence"/>
</dbReference>
<evidence type="ECO:0000313" key="2">
    <source>
        <dbReference type="EMBL" id="GCD99094.1"/>
    </source>
</evidence>
<dbReference type="AlphaFoldDB" id="A0A401YWV4"/>
<keyword evidence="1" id="KW-1133">Transmembrane helix</keyword>
<feature type="transmembrane region" description="Helical" evidence="1">
    <location>
        <begin position="49"/>
        <end position="66"/>
    </location>
</feature>
<feature type="transmembrane region" description="Helical" evidence="1">
    <location>
        <begin position="12"/>
        <end position="37"/>
    </location>
</feature>